<feature type="domain" description="AdoMet activation" evidence="1">
    <location>
        <begin position="144"/>
        <end position="193"/>
    </location>
</feature>
<dbReference type="GO" id="GO:0008705">
    <property type="term" value="F:methionine synthase activity"/>
    <property type="evidence" value="ECO:0007669"/>
    <property type="project" value="InterPro"/>
</dbReference>
<accession>A0A926F6Q8</accession>
<proteinExistence type="predicted"/>
<keyword evidence="3" id="KW-1185">Reference proteome</keyword>
<dbReference type="EMBL" id="JACRTE010000002">
    <property type="protein sequence ID" value="MBC8595736.1"/>
    <property type="molecule type" value="Genomic_DNA"/>
</dbReference>
<protein>
    <submittedName>
        <fullName evidence="2">Vitamin B12 dependent methionine synthase activation subunit</fullName>
    </submittedName>
</protein>
<comment type="caution">
    <text evidence="2">The sequence shown here is derived from an EMBL/GenBank/DDBJ whole genome shotgun (WGS) entry which is preliminary data.</text>
</comment>
<name>A0A926F6Q8_9FIRM</name>
<reference evidence="2" key="1">
    <citation type="submission" date="2020-08" db="EMBL/GenBank/DDBJ databases">
        <title>Genome public.</title>
        <authorList>
            <person name="Liu C."/>
            <person name="Sun Q."/>
        </authorList>
    </citation>
    <scope>NUCLEOTIDE SEQUENCE</scope>
    <source>
        <strain evidence="2">NSJ-50</strain>
    </source>
</reference>
<dbReference type="Pfam" id="PF02965">
    <property type="entry name" value="Met_synt_B12"/>
    <property type="match status" value="1"/>
</dbReference>
<evidence type="ECO:0000259" key="1">
    <source>
        <dbReference type="Pfam" id="PF02965"/>
    </source>
</evidence>
<organism evidence="2 3">
    <name type="scientific">Qingrenia yutianensis</name>
    <dbReference type="NCBI Taxonomy" id="2763676"/>
    <lineage>
        <taxon>Bacteria</taxon>
        <taxon>Bacillati</taxon>
        <taxon>Bacillota</taxon>
        <taxon>Clostridia</taxon>
        <taxon>Eubacteriales</taxon>
        <taxon>Oscillospiraceae</taxon>
        <taxon>Qingrenia</taxon>
    </lineage>
</organism>
<sequence>MLKILHCGGEKLNIPKSEIIRYAGGADGETLNFAVEKCLTELLPKISCKACYDEFDVKSDGETLDFGFAKVKSQKLAKNLAGCRRVVIFAATLGIETDRYLQKCSLISPASALIAQSTGAAAIEEWCNNICEILASEKAPMYLRPRFSPGYGGLSLSIQKDIISVLDCNRKIGLTLTDSLMLTPTKSVTAFVGLGENRENCTGVGCTACDLKNCAFRKKKTCFEQEN</sequence>
<dbReference type="Gene3D" id="3.40.109.40">
    <property type="match status" value="1"/>
</dbReference>
<dbReference type="InterPro" id="IPR004223">
    <property type="entry name" value="VitB12-dep_Met_synth_activ_dom"/>
</dbReference>
<gene>
    <name evidence="2" type="ORF">H8706_02490</name>
</gene>
<evidence type="ECO:0000313" key="3">
    <source>
        <dbReference type="Proteomes" id="UP000647416"/>
    </source>
</evidence>
<evidence type="ECO:0000313" key="2">
    <source>
        <dbReference type="EMBL" id="MBC8595736.1"/>
    </source>
</evidence>
<dbReference type="InterPro" id="IPR037010">
    <property type="entry name" value="VitB12-dep_Met_synth_activ_sf"/>
</dbReference>
<dbReference type="Proteomes" id="UP000647416">
    <property type="component" value="Unassembled WGS sequence"/>
</dbReference>
<dbReference type="SUPFAM" id="SSF56507">
    <property type="entry name" value="Methionine synthase activation domain-like"/>
    <property type="match status" value="1"/>
</dbReference>
<dbReference type="RefSeq" id="WP_262431374.1">
    <property type="nucleotide sequence ID" value="NZ_JACRTE010000002.1"/>
</dbReference>
<dbReference type="AlphaFoldDB" id="A0A926F6Q8"/>